<protein>
    <submittedName>
        <fullName evidence="2">Uncharacterized protein</fullName>
    </submittedName>
</protein>
<dbReference type="EMBL" id="QSWD01000003">
    <property type="protein sequence ID" value="RGP02604.1"/>
    <property type="molecule type" value="Genomic_DNA"/>
</dbReference>
<feature type="region of interest" description="Disordered" evidence="1">
    <location>
        <begin position="1"/>
        <end position="21"/>
    </location>
</feature>
<sequence length="72" mass="7987">MGKTPYPRETRPNGPYGSDEDLLRLAGMTMEQAEREAILAEDESVPDPLTGRIRYRGEPAPESGPEPSTENR</sequence>
<organism evidence="2 3">
    <name type="scientific">Bifidobacterium pseudocatenulatum</name>
    <dbReference type="NCBI Taxonomy" id="28026"/>
    <lineage>
        <taxon>Bacteria</taxon>
        <taxon>Bacillati</taxon>
        <taxon>Actinomycetota</taxon>
        <taxon>Actinomycetes</taxon>
        <taxon>Bifidobacteriales</taxon>
        <taxon>Bifidobacteriaceae</taxon>
        <taxon>Bifidobacterium</taxon>
    </lineage>
</organism>
<name>A0A3E5HMA1_BIFPS</name>
<feature type="region of interest" description="Disordered" evidence="1">
    <location>
        <begin position="37"/>
        <end position="72"/>
    </location>
</feature>
<dbReference type="RefSeq" id="WP_117612042.1">
    <property type="nucleotide sequence ID" value="NZ_JAQEVG010000003.1"/>
</dbReference>
<feature type="compositionally biased region" description="Basic and acidic residues" evidence="1">
    <location>
        <begin position="1"/>
        <end position="11"/>
    </location>
</feature>
<feature type="compositionally biased region" description="Low complexity" evidence="1">
    <location>
        <begin position="58"/>
        <end position="72"/>
    </location>
</feature>
<gene>
    <name evidence="2" type="ORF">DXA79_05015</name>
</gene>
<dbReference type="AlphaFoldDB" id="A0A3E5HMA1"/>
<accession>A0A3E5HMA1</accession>
<dbReference type="Proteomes" id="UP000261031">
    <property type="component" value="Unassembled WGS sequence"/>
</dbReference>
<comment type="caution">
    <text evidence="2">The sequence shown here is derived from an EMBL/GenBank/DDBJ whole genome shotgun (WGS) entry which is preliminary data.</text>
</comment>
<proteinExistence type="predicted"/>
<reference evidence="2 3" key="1">
    <citation type="submission" date="2018-08" db="EMBL/GenBank/DDBJ databases">
        <title>A genome reference for cultivated species of the human gut microbiota.</title>
        <authorList>
            <person name="Zou Y."/>
            <person name="Xue W."/>
            <person name="Luo G."/>
        </authorList>
    </citation>
    <scope>NUCLEOTIDE SEQUENCE [LARGE SCALE GENOMIC DNA]</scope>
    <source>
        <strain evidence="2 3">OF05-12</strain>
    </source>
</reference>
<evidence type="ECO:0000313" key="2">
    <source>
        <dbReference type="EMBL" id="RGP02604.1"/>
    </source>
</evidence>
<evidence type="ECO:0000256" key="1">
    <source>
        <dbReference type="SAM" id="MobiDB-lite"/>
    </source>
</evidence>
<evidence type="ECO:0000313" key="3">
    <source>
        <dbReference type="Proteomes" id="UP000261031"/>
    </source>
</evidence>